<dbReference type="InterPro" id="IPR001765">
    <property type="entry name" value="Carbonic_anhydrase"/>
</dbReference>
<evidence type="ECO:0000256" key="1">
    <source>
        <dbReference type="ARBA" id="ARBA00006217"/>
    </source>
</evidence>
<keyword evidence="7" id="KW-1185">Reference proteome</keyword>
<sequence length="133" mass="14688">MDARLNPAEFLGLQDGDAHVIRNSGGLAKEAVRSLVISQRLLGTEDILVIHHSDRGMLTFTDEFLRNQLAKAHPDDAAVANAARGIEFEPFSDLDESVKSDVAYLKNHPLVHQKATITAWVYEVENGKIRQVA</sequence>
<comment type="function">
    <text evidence="5">Reversible hydration of carbon dioxide.</text>
</comment>
<dbReference type="SUPFAM" id="SSF53056">
    <property type="entry name" value="beta-carbonic anhydrase, cab"/>
    <property type="match status" value="1"/>
</dbReference>
<comment type="cofactor">
    <cofactor evidence="4">
        <name>Zn(2+)</name>
        <dbReference type="ChEBI" id="CHEBI:29105"/>
    </cofactor>
    <text evidence="4">Binds 1 zinc ion per subunit.</text>
</comment>
<dbReference type="Proteomes" id="UP000054538">
    <property type="component" value="Unassembled WGS sequence"/>
</dbReference>
<keyword evidence="2 4" id="KW-0479">Metal-binding</keyword>
<dbReference type="EC" id="4.2.1.1" evidence="5"/>
<protein>
    <recommendedName>
        <fullName evidence="5">Carbonic anhydrase</fullName>
        <ecNumber evidence="5">4.2.1.1</ecNumber>
    </recommendedName>
    <alternativeName>
        <fullName evidence="5">Carbonate dehydratase</fullName>
    </alternativeName>
</protein>
<dbReference type="HOGENOM" id="CLU_084253_2_1_1"/>
<name>A0A0D0E5A8_9AGAM</name>
<keyword evidence="5" id="KW-0456">Lyase</keyword>
<evidence type="ECO:0000256" key="2">
    <source>
        <dbReference type="ARBA" id="ARBA00022723"/>
    </source>
</evidence>
<reference evidence="6 7" key="1">
    <citation type="submission" date="2014-04" db="EMBL/GenBank/DDBJ databases">
        <authorList>
            <consortium name="DOE Joint Genome Institute"/>
            <person name="Kuo A."/>
            <person name="Kohler A."/>
            <person name="Jargeat P."/>
            <person name="Nagy L.G."/>
            <person name="Floudas D."/>
            <person name="Copeland A."/>
            <person name="Barry K.W."/>
            <person name="Cichocki N."/>
            <person name="Veneault-Fourrey C."/>
            <person name="LaButti K."/>
            <person name="Lindquist E.A."/>
            <person name="Lipzen A."/>
            <person name="Lundell T."/>
            <person name="Morin E."/>
            <person name="Murat C."/>
            <person name="Sun H."/>
            <person name="Tunlid A."/>
            <person name="Henrissat B."/>
            <person name="Grigoriev I.V."/>
            <person name="Hibbett D.S."/>
            <person name="Martin F."/>
            <person name="Nordberg H.P."/>
            <person name="Cantor M.N."/>
            <person name="Hua S.X."/>
        </authorList>
    </citation>
    <scope>NUCLEOTIDE SEQUENCE [LARGE SCALE GENOMIC DNA]</scope>
    <source>
        <strain evidence="6 7">Ve08.2h10</strain>
    </source>
</reference>
<feature type="binding site" evidence="4">
    <location>
        <position position="52"/>
    </location>
    <ligand>
        <name>Zn(2+)</name>
        <dbReference type="ChEBI" id="CHEBI:29105"/>
    </ligand>
</feature>
<evidence type="ECO:0000313" key="7">
    <source>
        <dbReference type="Proteomes" id="UP000054538"/>
    </source>
</evidence>
<evidence type="ECO:0000256" key="3">
    <source>
        <dbReference type="ARBA" id="ARBA00022833"/>
    </source>
</evidence>
<proteinExistence type="inferred from homology"/>
<dbReference type="CDD" id="cd03379">
    <property type="entry name" value="beta_CA_cladeD"/>
    <property type="match status" value="1"/>
</dbReference>
<accession>A0A0D0E5A8</accession>
<feature type="binding site" evidence="4">
    <location>
        <position position="2"/>
    </location>
    <ligand>
        <name>Zn(2+)</name>
        <dbReference type="ChEBI" id="CHEBI:29105"/>
    </ligand>
</feature>
<organism evidence="6 7">
    <name type="scientific">Paxillus rubicundulus Ve08.2h10</name>
    <dbReference type="NCBI Taxonomy" id="930991"/>
    <lineage>
        <taxon>Eukaryota</taxon>
        <taxon>Fungi</taxon>
        <taxon>Dikarya</taxon>
        <taxon>Basidiomycota</taxon>
        <taxon>Agaricomycotina</taxon>
        <taxon>Agaricomycetes</taxon>
        <taxon>Agaricomycetidae</taxon>
        <taxon>Boletales</taxon>
        <taxon>Paxilineae</taxon>
        <taxon>Paxillaceae</taxon>
        <taxon>Paxillus</taxon>
    </lineage>
</organism>
<evidence type="ECO:0000256" key="5">
    <source>
        <dbReference type="RuleBase" id="RU003956"/>
    </source>
</evidence>
<comment type="catalytic activity">
    <reaction evidence="5">
        <text>hydrogencarbonate + H(+) = CO2 + H2O</text>
        <dbReference type="Rhea" id="RHEA:10748"/>
        <dbReference type="ChEBI" id="CHEBI:15377"/>
        <dbReference type="ChEBI" id="CHEBI:15378"/>
        <dbReference type="ChEBI" id="CHEBI:16526"/>
        <dbReference type="ChEBI" id="CHEBI:17544"/>
        <dbReference type="EC" id="4.2.1.1"/>
    </reaction>
</comment>
<evidence type="ECO:0000313" key="6">
    <source>
        <dbReference type="EMBL" id="KIK99786.1"/>
    </source>
</evidence>
<dbReference type="STRING" id="930991.A0A0D0E5A8"/>
<dbReference type="InterPro" id="IPR036874">
    <property type="entry name" value="Carbonic_anhydrase_sf"/>
</dbReference>
<evidence type="ECO:0000256" key="4">
    <source>
        <dbReference type="PIRSR" id="PIRSR601765-1"/>
    </source>
</evidence>
<dbReference type="EMBL" id="KN824850">
    <property type="protein sequence ID" value="KIK99786.1"/>
    <property type="molecule type" value="Genomic_DNA"/>
</dbReference>
<dbReference type="Pfam" id="PF00484">
    <property type="entry name" value="Pro_CA"/>
    <property type="match status" value="1"/>
</dbReference>
<dbReference type="PANTHER" id="PTHR43175:SF3">
    <property type="entry name" value="CARBON DISULFIDE HYDROLASE"/>
    <property type="match status" value="1"/>
</dbReference>
<dbReference type="GO" id="GO:0008270">
    <property type="term" value="F:zinc ion binding"/>
    <property type="evidence" value="ECO:0007669"/>
    <property type="project" value="UniProtKB-UniRule"/>
</dbReference>
<dbReference type="PANTHER" id="PTHR43175">
    <property type="entry name" value="CARBONIC ANHYDRASE"/>
    <property type="match status" value="1"/>
</dbReference>
<dbReference type="GO" id="GO:0004089">
    <property type="term" value="F:carbonate dehydratase activity"/>
    <property type="evidence" value="ECO:0007669"/>
    <property type="project" value="UniProtKB-UniRule"/>
</dbReference>
<comment type="similarity">
    <text evidence="1 5">Belongs to the beta-class carbonic anhydrase family.</text>
</comment>
<dbReference type="Gene3D" id="3.40.1050.10">
    <property type="entry name" value="Carbonic anhydrase"/>
    <property type="match status" value="1"/>
</dbReference>
<reference evidence="7" key="2">
    <citation type="submission" date="2015-01" db="EMBL/GenBank/DDBJ databases">
        <title>Evolutionary Origins and Diversification of the Mycorrhizal Mutualists.</title>
        <authorList>
            <consortium name="DOE Joint Genome Institute"/>
            <consortium name="Mycorrhizal Genomics Consortium"/>
            <person name="Kohler A."/>
            <person name="Kuo A."/>
            <person name="Nagy L.G."/>
            <person name="Floudas D."/>
            <person name="Copeland A."/>
            <person name="Barry K.W."/>
            <person name="Cichocki N."/>
            <person name="Veneault-Fourrey C."/>
            <person name="LaButti K."/>
            <person name="Lindquist E.A."/>
            <person name="Lipzen A."/>
            <person name="Lundell T."/>
            <person name="Morin E."/>
            <person name="Murat C."/>
            <person name="Riley R."/>
            <person name="Ohm R."/>
            <person name="Sun H."/>
            <person name="Tunlid A."/>
            <person name="Henrissat B."/>
            <person name="Grigoriev I.V."/>
            <person name="Hibbett D.S."/>
            <person name="Martin F."/>
        </authorList>
    </citation>
    <scope>NUCLEOTIDE SEQUENCE [LARGE SCALE GENOMIC DNA]</scope>
    <source>
        <strain evidence="7">Ve08.2h10</strain>
    </source>
</reference>
<dbReference type="InParanoid" id="A0A0D0E5A8"/>
<gene>
    <name evidence="6" type="ORF">PAXRUDRAFT_822403</name>
</gene>
<dbReference type="OrthoDB" id="10248475at2759"/>
<keyword evidence="3 4" id="KW-0862">Zinc</keyword>
<dbReference type="SMART" id="SM00947">
    <property type="entry name" value="Pro_CA"/>
    <property type="match status" value="1"/>
</dbReference>
<dbReference type="AlphaFoldDB" id="A0A0D0E5A8"/>